<dbReference type="AlphaFoldDB" id="A0A6G1C2N2"/>
<gene>
    <name evidence="1" type="ORF">E2562_039002</name>
</gene>
<evidence type="ECO:0000313" key="2">
    <source>
        <dbReference type="Proteomes" id="UP000479710"/>
    </source>
</evidence>
<proteinExistence type="predicted"/>
<protein>
    <submittedName>
        <fullName evidence="1">Uncharacterized protein</fullName>
    </submittedName>
</protein>
<reference evidence="1 2" key="1">
    <citation type="submission" date="2019-11" db="EMBL/GenBank/DDBJ databases">
        <title>Whole genome sequence of Oryza granulata.</title>
        <authorList>
            <person name="Li W."/>
        </authorList>
    </citation>
    <scope>NUCLEOTIDE SEQUENCE [LARGE SCALE GENOMIC DNA]</scope>
    <source>
        <strain evidence="2">cv. Menghai</strain>
        <tissue evidence="1">Leaf</tissue>
    </source>
</reference>
<sequence>MRRASASKAVGSATAEATTMVSSYALARSPFVSAAEADEDDVVHVYGSDRCLVAWCIHVSLLYKSPIRAFVRKL</sequence>
<dbReference type="OrthoDB" id="4951845at2759"/>
<dbReference type="EMBL" id="SPHZ02000011">
    <property type="protein sequence ID" value="KAF0894432.1"/>
    <property type="molecule type" value="Genomic_DNA"/>
</dbReference>
<organism evidence="1 2">
    <name type="scientific">Oryza meyeriana var. granulata</name>
    <dbReference type="NCBI Taxonomy" id="110450"/>
    <lineage>
        <taxon>Eukaryota</taxon>
        <taxon>Viridiplantae</taxon>
        <taxon>Streptophyta</taxon>
        <taxon>Embryophyta</taxon>
        <taxon>Tracheophyta</taxon>
        <taxon>Spermatophyta</taxon>
        <taxon>Magnoliopsida</taxon>
        <taxon>Liliopsida</taxon>
        <taxon>Poales</taxon>
        <taxon>Poaceae</taxon>
        <taxon>BOP clade</taxon>
        <taxon>Oryzoideae</taxon>
        <taxon>Oryzeae</taxon>
        <taxon>Oryzinae</taxon>
        <taxon>Oryza</taxon>
        <taxon>Oryza meyeriana</taxon>
    </lineage>
</organism>
<dbReference type="Proteomes" id="UP000479710">
    <property type="component" value="Unassembled WGS sequence"/>
</dbReference>
<name>A0A6G1C2N2_9ORYZ</name>
<keyword evidence="2" id="KW-1185">Reference proteome</keyword>
<evidence type="ECO:0000313" key="1">
    <source>
        <dbReference type="EMBL" id="KAF0894432.1"/>
    </source>
</evidence>
<comment type="caution">
    <text evidence="1">The sequence shown here is derived from an EMBL/GenBank/DDBJ whole genome shotgun (WGS) entry which is preliminary data.</text>
</comment>
<accession>A0A6G1C2N2</accession>